<dbReference type="EMBL" id="CM002241">
    <property type="protein sequence ID" value="EAA31309.2"/>
    <property type="molecule type" value="Genomic_DNA"/>
</dbReference>
<dbReference type="InParanoid" id="Q7S6Y0"/>
<dbReference type="Proteomes" id="UP000001805">
    <property type="component" value="Chromosome 5, Linkage Group VI"/>
</dbReference>
<accession>Q7S6Y0</accession>
<dbReference type="HOGENOM" id="CLU_1138282_0_0_1"/>
<gene>
    <name evidence="1" type="ORF">NCU05583</name>
</gene>
<sequence length="283" mass="30347">MQHKISGKLLVDVTLRSGTRNETAVKQHLLGALSVSTLKMACVHLNKIFIKSRLPERPISTPKTLTRPRPSKNRVRATRINMLQIRSLSLLLFTLLSSSSIPTATAIPQLPAGANLKEDNGQVTINRDSTANQTANHLPIRATIFSGVPGPTHCRGHVILLLDLPPPSTSPDGNSLLTTTPQCYNIPSAGNPSSSTAGCGNFLANKSDGCEARVFAEPNCAGYLNTVVFTQEDRAVGGQWRSLEVRCGVPAPDPESLGKPPLAGVMGQARIKENKKPGRRWVG</sequence>
<name>Q7S6Y0_NEUCR</name>
<organism evidence="1 2">
    <name type="scientific">Neurospora crassa (strain ATCC 24698 / 74-OR23-1A / CBS 708.71 / DSM 1257 / FGSC 987)</name>
    <dbReference type="NCBI Taxonomy" id="367110"/>
    <lineage>
        <taxon>Eukaryota</taxon>
        <taxon>Fungi</taxon>
        <taxon>Dikarya</taxon>
        <taxon>Ascomycota</taxon>
        <taxon>Pezizomycotina</taxon>
        <taxon>Sordariomycetes</taxon>
        <taxon>Sordariomycetidae</taxon>
        <taxon>Sordariales</taxon>
        <taxon>Sordariaceae</taxon>
        <taxon>Neurospora</taxon>
    </lineage>
</organism>
<keyword evidence="2" id="KW-1185">Reference proteome</keyword>
<protein>
    <submittedName>
        <fullName evidence="1">Uncharacterized protein</fullName>
    </submittedName>
</protein>
<proteinExistence type="predicted"/>
<dbReference type="GeneID" id="3876707"/>
<dbReference type="RefSeq" id="XP_960545.2">
    <property type="nucleotide sequence ID" value="XM_955452.2"/>
</dbReference>
<evidence type="ECO:0000313" key="2">
    <source>
        <dbReference type="Proteomes" id="UP000001805"/>
    </source>
</evidence>
<dbReference type="PaxDb" id="5141-EFNCRP00000005532"/>
<dbReference type="OrthoDB" id="3943581at2759"/>
<dbReference type="KEGG" id="ncr:NCU05583"/>
<dbReference type="AlphaFoldDB" id="Q7S6Y0"/>
<dbReference type="VEuPathDB" id="FungiDB:NCU05583"/>
<evidence type="ECO:0000313" key="1">
    <source>
        <dbReference type="EMBL" id="EAA31309.2"/>
    </source>
</evidence>
<reference evidence="1 2" key="1">
    <citation type="journal article" date="2003" name="Nature">
        <title>The genome sequence of the filamentous fungus Neurospora crassa.</title>
        <authorList>
            <person name="Galagan J.E."/>
            <person name="Calvo S.E."/>
            <person name="Borkovich K.A."/>
            <person name="Selker E.U."/>
            <person name="Read N.D."/>
            <person name="Jaffe D."/>
            <person name="FitzHugh W."/>
            <person name="Ma L.J."/>
            <person name="Smirnov S."/>
            <person name="Purcell S."/>
            <person name="Rehman B."/>
            <person name="Elkins T."/>
            <person name="Engels R."/>
            <person name="Wang S."/>
            <person name="Nielsen C.B."/>
            <person name="Butler J."/>
            <person name="Endrizzi M."/>
            <person name="Qui D."/>
            <person name="Ianakiev P."/>
            <person name="Bell-Pedersen D."/>
            <person name="Nelson M.A."/>
            <person name="Werner-Washburne M."/>
            <person name="Selitrennikoff C.P."/>
            <person name="Kinsey J.A."/>
            <person name="Braun E.L."/>
            <person name="Zelter A."/>
            <person name="Schulte U."/>
            <person name="Kothe G.O."/>
            <person name="Jedd G."/>
            <person name="Mewes W."/>
            <person name="Staben C."/>
            <person name="Marcotte E."/>
            <person name="Greenberg D."/>
            <person name="Roy A."/>
            <person name="Foley K."/>
            <person name="Naylor J."/>
            <person name="Stange-Thomann N."/>
            <person name="Barrett R."/>
            <person name="Gnerre S."/>
            <person name="Kamal M."/>
            <person name="Kamvysselis M."/>
            <person name="Mauceli E."/>
            <person name="Bielke C."/>
            <person name="Rudd S."/>
            <person name="Frishman D."/>
            <person name="Krystofova S."/>
            <person name="Rasmussen C."/>
            <person name="Metzenberg R.L."/>
            <person name="Perkins D.D."/>
            <person name="Kroken S."/>
            <person name="Cogoni C."/>
            <person name="Macino G."/>
            <person name="Catcheside D."/>
            <person name="Li W."/>
            <person name="Pratt R.J."/>
            <person name="Osmani S.A."/>
            <person name="DeSouza C.P."/>
            <person name="Glass L."/>
            <person name="Orbach M.J."/>
            <person name="Berglund J.A."/>
            <person name="Voelker R."/>
            <person name="Yarden O."/>
            <person name="Plamann M."/>
            <person name="Seiler S."/>
            <person name="Dunlap J."/>
            <person name="Radford A."/>
            <person name="Aramayo R."/>
            <person name="Natvig D.O."/>
            <person name="Alex L.A."/>
            <person name="Mannhaupt G."/>
            <person name="Ebbole D.J."/>
            <person name="Freitag M."/>
            <person name="Paulsen I."/>
            <person name="Sachs M.S."/>
            <person name="Lander E.S."/>
            <person name="Nusbaum C."/>
            <person name="Birren B."/>
        </authorList>
    </citation>
    <scope>NUCLEOTIDE SEQUENCE [LARGE SCALE GENOMIC DNA]</scope>
    <source>
        <strain evidence="2">ATCC 24698 / 74-OR23-1A / CBS 708.71 / DSM 1257 / FGSC 987</strain>
    </source>
</reference>